<organism evidence="11 12">
    <name type="scientific">Eisenbergiella massiliensis</name>
    <dbReference type="NCBI Taxonomy" id="1720294"/>
    <lineage>
        <taxon>Bacteria</taxon>
        <taxon>Bacillati</taxon>
        <taxon>Bacillota</taxon>
        <taxon>Clostridia</taxon>
        <taxon>Lachnospirales</taxon>
        <taxon>Lachnospiraceae</taxon>
        <taxon>Eisenbergiella</taxon>
    </lineage>
</organism>
<comment type="similarity">
    <text evidence="2 9">Belongs to the membrane-bound acyltransferase family.</text>
</comment>
<evidence type="ECO:0000256" key="9">
    <source>
        <dbReference type="PIRNR" id="PIRNR016636"/>
    </source>
</evidence>
<dbReference type="PANTHER" id="PTHR13285:SF23">
    <property type="entry name" value="TEICHOIC ACID D-ALANYLTRANSFERASE"/>
    <property type="match status" value="1"/>
</dbReference>
<evidence type="ECO:0000256" key="10">
    <source>
        <dbReference type="SAM" id="Phobius"/>
    </source>
</evidence>
<evidence type="ECO:0000256" key="8">
    <source>
        <dbReference type="ARBA" id="ARBA00023315"/>
    </source>
</evidence>
<feature type="transmembrane region" description="Helical" evidence="10">
    <location>
        <begin position="310"/>
        <end position="333"/>
    </location>
</feature>
<keyword evidence="3 9" id="KW-1003">Cell membrane</keyword>
<reference evidence="11 12" key="1">
    <citation type="submission" date="2018-08" db="EMBL/GenBank/DDBJ databases">
        <title>A genome reference for cultivated species of the human gut microbiota.</title>
        <authorList>
            <person name="Zou Y."/>
            <person name="Xue W."/>
            <person name="Luo G."/>
        </authorList>
    </citation>
    <scope>NUCLEOTIDE SEQUENCE [LARGE SCALE GENOMIC DNA]</scope>
    <source>
        <strain evidence="11 12">TF05-5AC</strain>
    </source>
</reference>
<dbReference type="GO" id="GO:0016746">
    <property type="term" value="F:acyltransferase activity"/>
    <property type="evidence" value="ECO:0007669"/>
    <property type="project" value="UniProtKB-KW"/>
</dbReference>
<dbReference type="InterPro" id="IPR051085">
    <property type="entry name" value="MB_O-acyltransferase"/>
</dbReference>
<dbReference type="Pfam" id="PF03062">
    <property type="entry name" value="MBOAT"/>
    <property type="match status" value="1"/>
</dbReference>
<dbReference type="PIRSF" id="PIRSF016636">
    <property type="entry name" value="AlgI_DltB"/>
    <property type="match status" value="1"/>
</dbReference>
<comment type="caution">
    <text evidence="11">The sequence shown here is derived from an EMBL/GenBank/DDBJ whole genome shotgun (WGS) entry which is preliminary data.</text>
</comment>
<dbReference type="InterPro" id="IPR024194">
    <property type="entry name" value="Ac/AlaTfrase_AlgI/DltB"/>
</dbReference>
<evidence type="ECO:0000256" key="3">
    <source>
        <dbReference type="ARBA" id="ARBA00022475"/>
    </source>
</evidence>
<feature type="transmembrane region" description="Helical" evidence="10">
    <location>
        <begin position="7"/>
        <end position="27"/>
    </location>
</feature>
<sequence>MVFSSIPFLFFFMPLCLLLYYAVPYSWKNGVLLLFSLVFYAWGEPVYILLMLFASTVDYTNGRLMTRFGSTEGRRRLFLCCSVIINLSVLGFFKYADFLIDTVNGLFHTGLRPLGLGLPVGISFFTFQTMSYSIDLYRRKVPVEKNYLTYLTYVSMFPQLVAGPIVRFSTVNQELHSRKIRRSEVTDGFYRFLQGLFKKVLIANQAGALWEEIRLLETGQASAATAWLGAAAFTLQLYFDFSAYSDMAIGMGWMLGFHFPENFRYPLYAVSVTDFWRRWHISLSTWFRDYVYIPLGGNRVSTAKHLRNMLIVWFLTGLWHGAAWNFVLWGLYYGVLLALEKYVWGKKLERLPAVIQHGYTLLIVVTGFVIFVFDDCGALGRYLCSMAACAGNAWWGEEFLWYLTNYGVVLLAAVILAFPVYPWAKKKLEAAGNGPKTAAGLVTAAGYIMLFLLTTAFLVNDTYNPFLYFRF</sequence>
<evidence type="ECO:0000256" key="1">
    <source>
        <dbReference type="ARBA" id="ARBA00004651"/>
    </source>
</evidence>
<feature type="transmembrane region" description="Helical" evidence="10">
    <location>
        <begin position="77"/>
        <end position="96"/>
    </location>
</feature>
<dbReference type="Proteomes" id="UP000260812">
    <property type="component" value="Unassembled WGS sequence"/>
</dbReference>
<comment type="subcellular location">
    <subcellularLocation>
        <location evidence="1">Cell membrane</location>
        <topology evidence="1">Multi-pass membrane protein</topology>
    </subcellularLocation>
</comment>
<keyword evidence="7 9" id="KW-0472">Membrane</keyword>
<feature type="transmembrane region" description="Helical" evidence="10">
    <location>
        <begin position="116"/>
        <end position="137"/>
    </location>
</feature>
<dbReference type="EMBL" id="QVLV01000027">
    <property type="protein sequence ID" value="RGE56318.1"/>
    <property type="molecule type" value="Genomic_DNA"/>
</dbReference>
<dbReference type="GeneID" id="97990031"/>
<keyword evidence="5 10" id="KW-0812">Transmembrane</keyword>
<evidence type="ECO:0000256" key="5">
    <source>
        <dbReference type="ARBA" id="ARBA00022692"/>
    </source>
</evidence>
<protein>
    <submittedName>
        <fullName evidence="11">MBOAT family protein</fullName>
    </submittedName>
</protein>
<dbReference type="PIRSF" id="PIRSF500217">
    <property type="entry name" value="AlgI"/>
    <property type="match status" value="1"/>
</dbReference>
<dbReference type="GO" id="GO:0042121">
    <property type="term" value="P:alginic acid biosynthetic process"/>
    <property type="evidence" value="ECO:0007669"/>
    <property type="project" value="InterPro"/>
</dbReference>
<keyword evidence="12" id="KW-1185">Reference proteome</keyword>
<evidence type="ECO:0000256" key="7">
    <source>
        <dbReference type="ARBA" id="ARBA00023136"/>
    </source>
</evidence>
<dbReference type="RefSeq" id="WP_117545641.1">
    <property type="nucleotide sequence ID" value="NZ_JBKUNB010000005.1"/>
</dbReference>
<name>A0A3E3HWV7_9FIRM</name>
<evidence type="ECO:0000256" key="6">
    <source>
        <dbReference type="ARBA" id="ARBA00022989"/>
    </source>
</evidence>
<accession>A0A3E3HWV7</accession>
<feature type="transmembrane region" description="Helical" evidence="10">
    <location>
        <begin position="33"/>
        <end position="57"/>
    </location>
</feature>
<dbReference type="PANTHER" id="PTHR13285">
    <property type="entry name" value="ACYLTRANSFERASE"/>
    <property type="match status" value="1"/>
</dbReference>
<feature type="transmembrane region" description="Helical" evidence="10">
    <location>
        <begin position="401"/>
        <end position="424"/>
    </location>
</feature>
<keyword evidence="6 10" id="KW-1133">Transmembrane helix</keyword>
<feature type="transmembrane region" description="Helical" evidence="10">
    <location>
        <begin position="353"/>
        <end position="372"/>
    </location>
</feature>
<dbReference type="AlphaFoldDB" id="A0A3E3HWV7"/>
<dbReference type="InterPro" id="IPR028362">
    <property type="entry name" value="AlgI"/>
</dbReference>
<proteinExistence type="inferred from homology"/>
<evidence type="ECO:0000313" key="12">
    <source>
        <dbReference type="Proteomes" id="UP000260812"/>
    </source>
</evidence>
<gene>
    <name evidence="11" type="ORF">DXC51_25040</name>
</gene>
<evidence type="ECO:0000256" key="2">
    <source>
        <dbReference type="ARBA" id="ARBA00010323"/>
    </source>
</evidence>
<evidence type="ECO:0000256" key="4">
    <source>
        <dbReference type="ARBA" id="ARBA00022679"/>
    </source>
</evidence>
<evidence type="ECO:0000313" key="11">
    <source>
        <dbReference type="EMBL" id="RGE56318.1"/>
    </source>
</evidence>
<keyword evidence="8 9" id="KW-0012">Acyltransferase</keyword>
<feature type="transmembrane region" description="Helical" evidence="10">
    <location>
        <begin position="436"/>
        <end position="459"/>
    </location>
</feature>
<keyword evidence="4 9" id="KW-0808">Transferase</keyword>
<dbReference type="InterPro" id="IPR004299">
    <property type="entry name" value="MBOAT_fam"/>
</dbReference>
<dbReference type="GO" id="GO:0005886">
    <property type="term" value="C:plasma membrane"/>
    <property type="evidence" value="ECO:0007669"/>
    <property type="project" value="UniProtKB-SubCell"/>
</dbReference>